<organism evidence="3 4">
    <name type="scientific">Fusibacter paucivorans</name>
    <dbReference type="NCBI Taxonomy" id="76009"/>
    <lineage>
        <taxon>Bacteria</taxon>
        <taxon>Bacillati</taxon>
        <taxon>Bacillota</taxon>
        <taxon>Clostridia</taxon>
        <taxon>Eubacteriales</taxon>
        <taxon>Eubacteriales Family XII. Incertae Sedis</taxon>
        <taxon>Fusibacter</taxon>
    </lineage>
</organism>
<dbReference type="Gene3D" id="3.30.470.20">
    <property type="entry name" value="ATP-grasp fold, B domain"/>
    <property type="match status" value="1"/>
</dbReference>
<gene>
    <name evidence="3" type="ORF">KHM83_09695</name>
</gene>
<keyword evidence="1" id="KW-0067">ATP-binding</keyword>
<evidence type="ECO:0000256" key="1">
    <source>
        <dbReference type="PROSITE-ProRule" id="PRU00409"/>
    </source>
</evidence>
<dbReference type="Pfam" id="PF15632">
    <property type="entry name" value="ATPgrasp_Ter"/>
    <property type="match status" value="1"/>
</dbReference>
<dbReference type="EMBL" id="JAHBCL010000015">
    <property type="protein sequence ID" value="MBS7526951.1"/>
    <property type="molecule type" value="Genomic_DNA"/>
</dbReference>
<dbReference type="Proteomes" id="UP000746471">
    <property type="component" value="Unassembled WGS sequence"/>
</dbReference>
<dbReference type="InterPro" id="IPR011761">
    <property type="entry name" value="ATP-grasp"/>
</dbReference>
<proteinExistence type="predicted"/>
<keyword evidence="4" id="KW-1185">Reference proteome</keyword>
<feature type="domain" description="ATP-grasp" evidence="2">
    <location>
        <begin position="128"/>
        <end position="316"/>
    </location>
</feature>
<dbReference type="SUPFAM" id="SSF56059">
    <property type="entry name" value="Glutathione synthetase ATP-binding domain-like"/>
    <property type="match status" value="1"/>
</dbReference>
<dbReference type="RefSeq" id="WP_213236814.1">
    <property type="nucleotide sequence ID" value="NZ_JAHBCL010000015.1"/>
</dbReference>
<name>A0ABS5PQS5_9FIRM</name>
<accession>A0ABS5PQS5</accession>
<protein>
    <submittedName>
        <fullName evidence="3">ATP-grasp domain-containing protein</fullName>
    </submittedName>
</protein>
<evidence type="ECO:0000313" key="4">
    <source>
        <dbReference type="Proteomes" id="UP000746471"/>
    </source>
</evidence>
<dbReference type="PROSITE" id="PS50975">
    <property type="entry name" value="ATP_GRASP"/>
    <property type="match status" value="1"/>
</dbReference>
<sequence length="396" mass="45357">MREVVITDIQYRMTMTAIWSLGRKGIPITAVAFEKTKPYERLGFFSKYVTQQEIIPGPEQSKQAFINQLAAIGSRILERTGECPVLIVPRTQTHECIVQYSELIKPYFEYHLVCHENLERANNTFLLSEVAGDVNVPFPETTWLKENETIQSLANRLTYPVVVKYRFAERLTLKPEQRYRIIDNANDFVAAYSNMHAIQSSPLVQRYVTGSGFGVSCVFDASHEPTAIFCHKRLREYPVSGGPSTLCESIWDDRMVRYAVDLLKALNWRGFAMVEFKGEIGGDVYLMEINPRFWGSMMLSLQAGCDMPFAYYKSVQRLSTAHQGQISFGNRYQLGVRMQFILQDFLATVCNIRKRPMGLLSYFSHLLSPSTKDGLLSFSDPRPGIKYIMNAFLHRQ</sequence>
<comment type="caution">
    <text evidence="3">The sequence shown here is derived from an EMBL/GenBank/DDBJ whole genome shotgun (WGS) entry which is preliminary data.</text>
</comment>
<evidence type="ECO:0000313" key="3">
    <source>
        <dbReference type="EMBL" id="MBS7526951.1"/>
    </source>
</evidence>
<keyword evidence="1" id="KW-0547">Nucleotide-binding</keyword>
<reference evidence="3 4" key="1">
    <citation type="submission" date="2021-05" db="EMBL/GenBank/DDBJ databases">
        <title>Fusibacter ferrireducens sp. nov., an anaerobic, sulfur- and Fe-reducing bacterium isolated from the mangrove sediment.</title>
        <authorList>
            <person name="Qiu D."/>
        </authorList>
    </citation>
    <scope>NUCLEOTIDE SEQUENCE [LARGE SCALE GENOMIC DNA]</scope>
    <source>
        <strain evidence="3 4">DSM 12116</strain>
    </source>
</reference>
<evidence type="ECO:0000259" key="2">
    <source>
        <dbReference type="PROSITE" id="PS50975"/>
    </source>
</evidence>